<keyword evidence="4" id="KW-0325">Glycoprotein</keyword>
<evidence type="ECO:0000256" key="4">
    <source>
        <dbReference type="ARBA" id="ARBA00023180"/>
    </source>
</evidence>
<reference evidence="6" key="2">
    <citation type="submission" date="2025-09" db="UniProtKB">
        <authorList>
            <consortium name="Ensembl"/>
        </authorList>
    </citation>
    <scope>IDENTIFICATION</scope>
</reference>
<evidence type="ECO:0000256" key="3">
    <source>
        <dbReference type="ARBA" id="ARBA00023136"/>
    </source>
</evidence>
<dbReference type="OMA" id="YFWKLGE"/>
<dbReference type="GeneTree" id="ENSGT00610000086518"/>
<keyword evidence="5" id="KW-1133">Transmembrane helix</keyword>
<evidence type="ECO:0000256" key="5">
    <source>
        <dbReference type="SAM" id="Phobius"/>
    </source>
</evidence>
<accession>A0A3B4TNU7</accession>
<keyword evidence="3 5" id="KW-0472">Membrane</keyword>
<dbReference type="AlphaFoldDB" id="A0A3B4TNU7"/>
<evidence type="ECO:0000313" key="7">
    <source>
        <dbReference type="Proteomes" id="UP000261420"/>
    </source>
</evidence>
<dbReference type="PANTHER" id="PTHR12080:SF125">
    <property type="entry name" value="CD48 ANTIGEN-LIKE"/>
    <property type="match status" value="1"/>
</dbReference>
<dbReference type="SUPFAM" id="SSF48726">
    <property type="entry name" value="Immunoglobulin"/>
    <property type="match status" value="1"/>
</dbReference>
<comment type="subcellular location">
    <subcellularLocation>
        <location evidence="1">Membrane</location>
    </subcellularLocation>
</comment>
<protein>
    <recommendedName>
        <fullName evidence="8">Ig-like domain-containing protein</fullName>
    </recommendedName>
</protein>
<feature type="transmembrane region" description="Helical" evidence="5">
    <location>
        <begin position="231"/>
        <end position="250"/>
    </location>
</feature>
<evidence type="ECO:0000256" key="2">
    <source>
        <dbReference type="ARBA" id="ARBA00022729"/>
    </source>
</evidence>
<evidence type="ECO:0000313" key="6">
    <source>
        <dbReference type="Ensembl" id="ENSSDUP00000007505.1"/>
    </source>
</evidence>
<keyword evidence="7" id="KW-1185">Reference proteome</keyword>
<dbReference type="Gene3D" id="2.60.40.10">
    <property type="entry name" value="Immunoglobulins"/>
    <property type="match status" value="1"/>
</dbReference>
<dbReference type="PANTHER" id="PTHR12080">
    <property type="entry name" value="SIGNALING LYMPHOCYTIC ACTIVATION MOLECULE"/>
    <property type="match status" value="1"/>
</dbReference>
<keyword evidence="5" id="KW-0812">Transmembrane</keyword>
<evidence type="ECO:0008006" key="8">
    <source>
        <dbReference type="Google" id="ProtNLM"/>
    </source>
</evidence>
<evidence type="ECO:0000256" key="1">
    <source>
        <dbReference type="ARBA" id="ARBA00004370"/>
    </source>
</evidence>
<reference evidence="6" key="1">
    <citation type="submission" date="2025-08" db="UniProtKB">
        <authorList>
            <consortium name="Ensembl"/>
        </authorList>
    </citation>
    <scope>IDENTIFICATION</scope>
</reference>
<organism evidence="6 7">
    <name type="scientific">Seriola dumerili</name>
    <name type="common">Greater amberjack</name>
    <name type="synonym">Caranx dumerili</name>
    <dbReference type="NCBI Taxonomy" id="41447"/>
    <lineage>
        <taxon>Eukaryota</taxon>
        <taxon>Metazoa</taxon>
        <taxon>Chordata</taxon>
        <taxon>Craniata</taxon>
        <taxon>Vertebrata</taxon>
        <taxon>Euteleostomi</taxon>
        <taxon>Actinopterygii</taxon>
        <taxon>Neopterygii</taxon>
        <taxon>Teleostei</taxon>
        <taxon>Neoteleostei</taxon>
        <taxon>Acanthomorphata</taxon>
        <taxon>Carangaria</taxon>
        <taxon>Carangiformes</taxon>
        <taxon>Carangidae</taxon>
        <taxon>Seriola</taxon>
    </lineage>
</organism>
<dbReference type="InterPro" id="IPR036179">
    <property type="entry name" value="Ig-like_dom_sf"/>
</dbReference>
<dbReference type="GO" id="GO:0016020">
    <property type="term" value="C:membrane"/>
    <property type="evidence" value="ECO:0007669"/>
    <property type="project" value="UniProtKB-SubCell"/>
</dbReference>
<keyword evidence="2" id="KW-0732">Signal</keyword>
<name>A0A3B4TNU7_SERDU</name>
<dbReference type="Proteomes" id="UP000261420">
    <property type="component" value="Unplaced"/>
</dbReference>
<dbReference type="STRING" id="41447.ENSSDUP00000007505"/>
<dbReference type="InterPro" id="IPR015631">
    <property type="entry name" value="CD2/SLAM_rcpt"/>
</dbReference>
<dbReference type="Ensembl" id="ENSSDUT00000007645.1">
    <property type="protein sequence ID" value="ENSSDUP00000007505.1"/>
    <property type="gene ID" value="ENSSDUG00000005502.1"/>
</dbReference>
<sequence>MFVINEELGLKGEATGSVPISTLVSTQTIASYSEVGGTLSLSPPFSEVITSILWKHDTDLVVEWVRNEMDYYGKFVGVATLDTTTARLEIKNMSKVYAGLYTVEINNQVQSQSYNVSVIKKVPKPEVAFKPLRCSPALDNCNLTCDGDTSEAGPVTYSWREGDGEVKTFSCQMKNPVSEKESEPQGNPFFQEISESSDGGKIAAGVIGLLAILGLQRSSGHTFIFSSHNSGFLSFFFFLSFFWGGGDVGFPTTDMR</sequence>
<dbReference type="InterPro" id="IPR013783">
    <property type="entry name" value="Ig-like_fold"/>
</dbReference>
<proteinExistence type="predicted"/>